<reference evidence="1 2" key="1">
    <citation type="journal article" date="2018" name="Nat. Ecol. Evol.">
        <title>Shark genomes provide insights into elasmobranch evolution and the origin of vertebrates.</title>
        <authorList>
            <person name="Hara Y"/>
            <person name="Yamaguchi K"/>
            <person name="Onimaru K"/>
            <person name="Kadota M"/>
            <person name="Koyanagi M"/>
            <person name="Keeley SD"/>
            <person name="Tatsumi K"/>
            <person name="Tanaka K"/>
            <person name="Motone F"/>
            <person name="Kageyama Y"/>
            <person name="Nozu R"/>
            <person name="Adachi N"/>
            <person name="Nishimura O"/>
            <person name="Nakagawa R"/>
            <person name="Tanegashima C"/>
            <person name="Kiyatake I"/>
            <person name="Matsumoto R"/>
            <person name="Murakumo K"/>
            <person name="Nishida K"/>
            <person name="Terakita A"/>
            <person name="Kuratani S"/>
            <person name="Sato K"/>
            <person name="Hyodo S Kuraku.S."/>
        </authorList>
    </citation>
    <scope>NUCLEOTIDE SEQUENCE [LARGE SCALE GENOMIC DNA]</scope>
</reference>
<gene>
    <name evidence="1" type="ORF">chiPu_0015523</name>
</gene>
<dbReference type="GO" id="GO:0005764">
    <property type="term" value="C:lysosome"/>
    <property type="evidence" value="ECO:0007669"/>
    <property type="project" value="TreeGrafter"/>
</dbReference>
<dbReference type="STRING" id="137246.A0A401T2Y8"/>
<dbReference type="GO" id="GO:0005770">
    <property type="term" value="C:late endosome"/>
    <property type="evidence" value="ECO:0007669"/>
    <property type="project" value="TreeGrafter"/>
</dbReference>
<dbReference type="GO" id="GO:0016197">
    <property type="term" value="P:endosomal transport"/>
    <property type="evidence" value="ECO:0007669"/>
    <property type="project" value="InterPro"/>
</dbReference>
<dbReference type="GO" id="GO:0000724">
    <property type="term" value="P:double-strand break repair via homologous recombination"/>
    <property type="evidence" value="ECO:0007669"/>
    <property type="project" value="InterPro"/>
</dbReference>
<dbReference type="Pfam" id="PF15001">
    <property type="entry name" value="AP-5_subunit_s1"/>
    <property type="match status" value="1"/>
</dbReference>
<dbReference type="GO" id="GO:0005829">
    <property type="term" value="C:cytosol"/>
    <property type="evidence" value="ECO:0007669"/>
    <property type="project" value="TreeGrafter"/>
</dbReference>
<dbReference type="InterPro" id="IPR029392">
    <property type="entry name" value="AP-5_subunit_s1"/>
</dbReference>
<evidence type="ECO:0000313" key="1">
    <source>
        <dbReference type="EMBL" id="GCC37023.1"/>
    </source>
</evidence>
<evidence type="ECO:0000313" key="2">
    <source>
        <dbReference type="Proteomes" id="UP000287033"/>
    </source>
</evidence>
<accession>A0A401T2Y8</accession>
<dbReference type="PANTHER" id="PTHR16120:SF0">
    <property type="entry name" value="AP-5 COMPLEX SUBUNIT SIGMA-1"/>
    <property type="match status" value="1"/>
</dbReference>
<organism evidence="1 2">
    <name type="scientific">Chiloscyllium punctatum</name>
    <name type="common">Brownbanded bambooshark</name>
    <name type="synonym">Hemiscyllium punctatum</name>
    <dbReference type="NCBI Taxonomy" id="137246"/>
    <lineage>
        <taxon>Eukaryota</taxon>
        <taxon>Metazoa</taxon>
        <taxon>Chordata</taxon>
        <taxon>Craniata</taxon>
        <taxon>Vertebrata</taxon>
        <taxon>Chondrichthyes</taxon>
        <taxon>Elasmobranchii</taxon>
        <taxon>Galeomorphii</taxon>
        <taxon>Galeoidea</taxon>
        <taxon>Orectolobiformes</taxon>
        <taxon>Hemiscylliidae</taxon>
        <taxon>Chiloscyllium</taxon>
    </lineage>
</organism>
<evidence type="ECO:0008006" key="3">
    <source>
        <dbReference type="Google" id="ProtNLM"/>
    </source>
</evidence>
<sequence>MVLLSLGPGELCRLVYSRSWAAERQPGPAGRESPAEAELRHQQQRLRSKEQLAAVARQVKSSCILSRQAAEKPVPDFGSVITEELAGSQDLDLGVFRLPAGDIYVEETTVVWAAVLSLGFALICDSHENLMLAENTLKMIVKYFMQHLNLLVQGNDVVLKTDRIEAILNTFLPHGQLMFLNCCFIQSLEKELNASIFK</sequence>
<dbReference type="OMA" id="HGQMLFL"/>
<dbReference type="Proteomes" id="UP000287033">
    <property type="component" value="Unassembled WGS sequence"/>
</dbReference>
<dbReference type="OrthoDB" id="370698at2759"/>
<dbReference type="GO" id="GO:0030119">
    <property type="term" value="C:AP-type membrane coat adaptor complex"/>
    <property type="evidence" value="ECO:0007669"/>
    <property type="project" value="InterPro"/>
</dbReference>
<dbReference type="AlphaFoldDB" id="A0A401T2Y8"/>
<dbReference type="EMBL" id="BEZZ01000926">
    <property type="protein sequence ID" value="GCC37023.1"/>
    <property type="molecule type" value="Genomic_DNA"/>
</dbReference>
<dbReference type="PANTHER" id="PTHR16120">
    <property type="entry name" value="AP-5 COMPLEX SUBUNIT SIGMA-1"/>
    <property type="match status" value="1"/>
</dbReference>
<proteinExistence type="predicted"/>
<protein>
    <recommendedName>
        <fullName evidence="3">AP-5 complex subunit sigma-1</fullName>
    </recommendedName>
</protein>
<comment type="caution">
    <text evidence="1">The sequence shown here is derived from an EMBL/GenBank/DDBJ whole genome shotgun (WGS) entry which is preliminary data.</text>
</comment>
<name>A0A401T2Y8_CHIPU</name>
<keyword evidence="2" id="KW-1185">Reference proteome</keyword>